<keyword evidence="2" id="KW-1185">Reference proteome</keyword>
<dbReference type="Proteomes" id="UP001337305">
    <property type="component" value="Unassembled WGS sequence"/>
</dbReference>
<protein>
    <submittedName>
        <fullName evidence="1">Uncharacterized protein</fullName>
    </submittedName>
</protein>
<name>A0ABU7XRF3_9FLAO</name>
<reference evidence="1 2" key="1">
    <citation type="submission" date="2022-09" db="EMBL/GenBank/DDBJ databases">
        <title>Genome sequencing of Flavivirga sp. MEBiC05379.</title>
        <authorList>
            <person name="Oh H.-M."/>
            <person name="Kwon K.K."/>
            <person name="Park M.J."/>
            <person name="Yang S.-H."/>
        </authorList>
    </citation>
    <scope>NUCLEOTIDE SEQUENCE [LARGE SCALE GENOMIC DNA]</scope>
    <source>
        <strain evidence="1 2">MEBiC05379</strain>
    </source>
</reference>
<organism evidence="1 2">
    <name type="scientific">Flavivirga spongiicola</name>
    <dbReference type="NCBI Taxonomy" id="421621"/>
    <lineage>
        <taxon>Bacteria</taxon>
        <taxon>Pseudomonadati</taxon>
        <taxon>Bacteroidota</taxon>
        <taxon>Flavobacteriia</taxon>
        <taxon>Flavobacteriales</taxon>
        <taxon>Flavobacteriaceae</taxon>
        <taxon>Flavivirga</taxon>
    </lineage>
</organism>
<comment type="caution">
    <text evidence="1">The sequence shown here is derived from an EMBL/GenBank/DDBJ whole genome shotgun (WGS) entry which is preliminary data.</text>
</comment>
<proteinExistence type="predicted"/>
<dbReference type="EMBL" id="JAODOP010000004">
    <property type="protein sequence ID" value="MEF3833069.1"/>
    <property type="molecule type" value="Genomic_DNA"/>
</dbReference>
<evidence type="ECO:0000313" key="1">
    <source>
        <dbReference type="EMBL" id="MEF3833069.1"/>
    </source>
</evidence>
<sequence length="129" mass="15248">MVIKFNTKELLFIKKYAYGINSEAIKDKICLGCDDMFMALKQEFKMKLNVDCDIQMIQRSYNNNLFDIDNYFLMNQQHIAFGTAYNVYVSTKDNPVYCYNMTLKELYVKVLRAHIGIIKNYKKTLKFCS</sequence>
<evidence type="ECO:0000313" key="2">
    <source>
        <dbReference type="Proteomes" id="UP001337305"/>
    </source>
</evidence>
<dbReference type="RefSeq" id="WP_303305419.1">
    <property type="nucleotide sequence ID" value="NZ_JAODOP010000004.1"/>
</dbReference>
<accession>A0ABU7XRF3</accession>
<gene>
    <name evidence="1" type="ORF">N1F79_07995</name>
</gene>